<protein>
    <submittedName>
        <fullName evidence="3">Uncharacterized protein</fullName>
    </submittedName>
</protein>
<dbReference type="Proteomes" id="UP000305067">
    <property type="component" value="Unassembled WGS sequence"/>
</dbReference>
<feature type="compositionally biased region" description="Polar residues" evidence="1">
    <location>
        <begin position="12"/>
        <end position="22"/>
    </location>
</feature>
<feature type="transmembrane region" description="Helical" evidence="2">
    <location>
        <begin position="26"/>
        <end position="46"/>
    </location>
</feature>
<keyword evidence="2" id="KW-0812">Transmembrane</keyword>
<keyword evidence="4" id="KW-1185">Reference proteome</keyword>
<accession>A0A5C3QK73</accession>
<evidence type="ECO:0000256" key="1">
    <source>
        <dbReference type="SAM" id="MobiDB-lite"/>
    </source>
</evidence>
<evidence type="ECO:0000313" key="3">
    <source>
        <dbReference type="EMBL" id="TFK98763.1"/>
    </source>
</evidence>
<proteinExistence type="predicted"/>
<evidence type="ECO:0000313" key="4">
    <source>
        <dbReference type="Proteomes" id="UP000305067"/>
    </source>
</evidence>
<evidence type="ECO:0000256" key="2">
    <source>
        <dbReference type="SAM" id="Phobius"/>
    </source>
</evidence>
<organism evidence="3 4">
    <name type="scientific">Pterulicium gracile</name>
    <dbReference type="NCBI Taxonomy" id="1884261"/>
    <lineage>
        <taxon>Eukaryota</taxon>
        <taxon>Fungi</taxon>
        <taxon>Dikarya</taxon>
        <taxon>Basidiomycota</taxon>
        <taxon>Agaricomycotina</taxon>
        <taxon>Agaricomycetes</taxon>
        <taxon>Agaricomycetidae</taxon>
        <taxon>Agaricales</taxon>
        <taxon>Pleurotineae</taxon>
        <taxon>Pterulaceae</taxon>
        <taxon>Pterulicium</taxon>
    </lineage>
</organism>
<name>A0A5C3QK73_9AGAR</name>
<keyword evidence="2" id="KW-1133">Transmembrane helix</keyword>
<feature type="region of interest" description="Disordered" evidence="1">
    <location>
        <begin position="1"/>
        <end position="23"/>
    </location>
</feature>
<keyword evidence="2" id="KW-0472">Membrane</keyword>
<sequence>MENGRSTHRPACSSSGGSNKKPWNTIFAPLFCMFLTGTSFYHHIIARTSIAW</sequence>
<reference evidence="3 4" key="1">
    <citation type="journal article" date="2019" name="Nat. Ecol. Evol.">
        <title>Megaphylogeny resolves global patterns of mushroom evolution.</title>
        <authorList>
            <person name="Varga T."/>
            <person name="Krizsan K."/>
            <person name="Foldi C."/>
            <person name="Dima B."/>
            <person name="Sanchez-Garcia M."/>
            <person name="Sanchez-Ramirez S."/>
            <person name="Szollosi G.J."/>
            <person name="Szarkandi J.G."/>
            <person name="Papp V."/>
            <person name="Albert L."/>
            <person name="Andreopoulos W."/>
            <person name="Angelini C."/>
            <person name="Antonin V."/>
            <person name="Barry K.W."/>
            <person name="Bougher N.L."/>
            <person name="Buchanan P."/>
            <person name="Buyck B."/>
            <person name="Bense V."/>
            <person name="Catcheside P."/>
            <person name="Chovatia M."/>
            <person name="Cooper J."/>
            <person name="Damon W."/>
            <person name="Desjardin D."/>
            <person name="Finy P."/>
            <person name="Geml J."/>
            <person name="Haridas S."/>
            <person name="Hughes K."/>
            <person name="Justo A."/>
            <person name="Karasinski D."/>
            <person name="Kautmanova I."/>
            <person name="Kiss B."/>
            <person name="Kocsube S."/>
            <person name="Kotiranta H."/>
            <person name="LaButti K.M."/>
            <person name="Lechner B.E."/>
            <person name="Liimatainen K."/>
            <person name="Lipzen A."/>
            <person name="Lukacs Z."/>
            <person name="Mihaltcheva S."/>
            <person name="Morgado L.N."/>
            <person name="Niskanen T."/>
            <person name="Noordeloos M.E."/>
            <person name="Ohm R.A."/>
            <person name="Ortiz-Santana B."/>
            <person name="Ovrebo C."/>
            <person name="Racz N."/>
            <person name="Riley R."/>
            <person name="Savchenko A."/>
            <person name="Shiryaev A."/>
            <person name="Soop K."/>
            <person name="Spirin V."/>
            <person name="Szebenyi C."/>
            <person name="Tomsovsky M."/>
            <person name="Tulloss R.E."/>
            <person name="Uehling J."/>
            <person name="Grigoriev I.V."/>
            <person name="Vagvolgyi C."/>
            <person name="Papp T."/>
            <person name="Martin F.M."/>
            <person name="Miettinen O."/>
            <person name="Hibbett D.S."/>
            <person name="Nagy L.G."/>
        </authorList>
    </citation>
    <scope>NUCLEOTIDE SEQUENCE [LARGE SCALE GENOMIC DNA]</scope>
    <source>
        <strain evidence="3 4">CBS 309.79</strain>
    </source>
</reference>
<dbReference type="AlphaFoldDB" id="A0A5C3QK73"/>
<gene>
    <name evidence="3" type="ORF">BDV98DRAFT_572187</name>
</gene>
<dbReference type="EMBL" id="ML178837">
    <property type="protein sequence ID" value="TFK98763.1"/>
    <property type="molecule type" value="Genomic_DNA"/>
</dbReference>